<feature type="domain" description="GH15-like" evidence="1">
    <location>
        <begin position="234"/>
        <end position="594"/>
    </location>
</feature>
<dbReference type="InterPro" id="IPR008928">
    <property type="entry name" value="6-hairpin_glycosidase_sf"/>
</dbReference>
<gene>
    <name evidence="3" type="ORF">GCM10009784_26560</name>
</gene>
<proteinExistence type="predicted"/>
<dbReference type="RefSeq" id="WP_346028552.1">
    <property type="nucleotide sequence ID" value="NZ_BAAAON010000003.1"/>
</dbReference>
<comment type="caution">
    <text evidence="3">The sequence shown here is derived from an EMBL/GenBank/DDBJ whole genome shotgun (WGS) entry which is preliminary data.</text>
</comment>
<evidence type="ECO:0000313" key="4">
    <source>
        <dbReference type="Proteomes" id="UP001500974"/>
    </source>
</evidence>
<dbReference type="Pfam" id="PF00723">
    <property type="entry name" value="Glyco_hydro_15"/>
    <property type="match status" value="1"/>
</dbReference>
<dbReference type="PANTHER" id="PTHR31616">
    <property type="entry name" value="TREHALASE"/>
    <property type="match status" value="1"/>
</dbReference>
<reference evidence="3 4" key="1">
    <citation type="journal article" date="2019" name="Int. J. Syst. Evol. Microbiol.">
        <title>The Global Catalogue of Microorganisms (GCM) 10K type strain sequencing project: providing services to taxonomists for standard genome sequencing and annotation.</title>
        <authorList>
            <consortium name="The Broad Institute Genomics Platform"/>
            <consortium name="The Broad Institute Genome Sequencing Center for Infectious Disease"/>
            <person name="Wu L."/>
            <person name="Ma J."/>
        </authorList>
    </citation>
    <scope>NUCLEOTIDE SEQUENCE [LARGE SCALE GENOMIC DNA]</scope>
    <source>
        <strain evidence="3 4">JCM 14917</strain>
    </source>
</reference>
<dbReference type="Gene3D" id="1.50.10.10">
    <property type="match status" value="1"/>
</dbReference>
<dbReference type="EMBL" id="BAAAON010000003">
    <property type="protein sequence ID" value="GAA2177137.1"/>
    <property type="molecule type" value="Genomic_DNA"/>
</dbReference>
<dbReference type="SUPFAM" id="SSF48208">
    <property type="entry name" value="Six-hairpin glycosidases"/>
    <property type="match status" value="1"/>
</dbReference>
<evidence type="ECO:0000259" key="2">
    <source>
        <dbReference type="Pfam" id="PF19291"/>
    </source>
</evidence>
<dbReference type="InterPro" id="IPR011613">
    <property type="entry name" value="GH15-like"/>
</dbReference>
<organism evidence="3 4">
    <name type="scientific">Arthrobacter parietis</name>
    <dbReference type="NCBI Taxonomy" id="271434"/>
    <lineage>
        <taxon>Bacteria</taxon>
        <taxon>Bacillati</taxon>
        <taxon>Actinomycetota</taxon>
        <taxon>Actinomycetes</taxon>
        <taxon>Micrococcales</taxon>
        <taxon>Micrococcaceae</taxon>
        <taxon>Arthrobacter</taxon>
    </lineage>
</organism>
<feature type="domain" description="Trehalase-like N-terminal" evidence="2">
    <location>
        <begin position="12"/>
        <end position="168"/>
    </location>
</feature>
<dbReference type="Pfam" id="PF19291">
    <property type="entry name" value="TREH_N"/>
    <property type="match status" value="1"/>
</dbReference>
<dbReference type="GO" id="GO:0016787">
    <property type="term" value="F:hydrolase activity"/>
    <property type="evidence" value="ECO:0007669"/>
    <property type="project" value="UniProtKB-KW"/>
</dbReference>
<sequence length="607" mass="66265">MRRPDNTPDHKSAAIADYGLLGDCQGSALSSRDGSVDWWCPPRFDAPSVFGRLLDPDAGHWTIRPTGTYTATRRYLPGTMVLETEFDCDNGTVLLTDALALGLGEQGHEIGHNSPHMLLRRVEVTRGTVELAVDLAPRPEYGLITPHFTQTATGWGIRGGADRLTLTAGLNLTAVDGSLGGTYRLEEGDAAVFALRHHGVTAAAQPAADGAAELDNTIAAWRSWSDMHQSYRGAYREQVHRSALVLQALTYSPTGAVVAAPTTSLPEEPGSTANWDYRYGWLRDGSLTLKALWVAACPDEAQDFFDWITTSAGVLRGGHLSIMFGVGGEHDLTERELDHLAGYAGSRPVRVGNDAWDQKQLDVLGEVFECAWILRDQLGEFPSETREFLIAVADRAAQTWRENDSGIWEGREGTRDYVTSKLMCWVALDRALKLADRLGAAQKMPEWERERDRIHAAILDQGWDSTVNAFTGAFGSDHLDAGVLLMPIMAFLPPEDSRILATLEAMERELATGNLIQRWTGSDDEGAFIICSYWLASGWAMAGQPERARRIFDEVTGYANDLGLLSEEIDIKSGALIGNFPQGLSHIGLINAAWAITQSEDAQAAQA</sequence>
<keyword evidence="4" id="KW-1185">Reference proteome</keyword>
<dbReference type="Proteomes" id="UP001500974">
    <property type="component" value="Unassembled WGS sequence"/>
</dbReference>
<dbReference type="InterPro" id="IPR012341">
    <property type="entry name" value="6hp_glycosidase-like_sf"/>
</dbReference>
<evidence type="ECO:0000313" key="3">
    <source>
        <dbReference type="EMBL" id="GAA2177137.1"/>
    </source>
</evidence>
<dbReference type="InterPro" id="IPR045582">
    <property type="entry name" value="Trehalase-like_N"/>
</dbReference>
<protein>
    <submittedName>
        <fullName evidence="3">Glycoside hydrolase family 15 protein</fullName>
    </submittedName>
</protein>
<keyword evidence="3" id="KW-0378">Hydrolase</keyword>
<evidence type="ECO:0000259" key="1">
    <source>
        <dbReference type="Pfam" id="PF00723"/>
    </source>
</evidence>
<dbReference type="PANTHER" id="PTHR31616:SF10">
    <property type="entry name" value="TREHALASE"/>
    <property type="match status" value="1"/>
</dbReference>
<accession>A0ABN3AZY2</accession>
<name>A0ABN3AZY2_9MICC</name>